<keyword evidence="5 8" id="KW-0732">Signal</keyword>
<dbReference type="RefSeq" id="WP_169927918.1">
    <property type="nucleotide sequence ID" value="NZ_CP012333.1"/>
</dbReference>
<dbReference type="Pfam" id="PF03349">
    <property type="entry name" value="Toluene_X"/>
    <property type="match status" value="1"/>
</dbReference>
<dbReference type="STRING" id="1391654.AKJ09_06033"/>
<keyword evidence="3" id="KW-1134">Transmembrane beta strand</keyword>
<dbReference type="AlphaFoldDB" id="A0A0K1Q1X1"/>
<accession>A0A0K1Q1X1</accession>
<dbReference type="PANTHER" id="PTHR35093:SF8">
    <property type="entry name" value="OUTER MEMBRANE PROTEIN NMB0088-RELATED"/>
    <property type="match status" value="1"/>
</dbReference>
<name>A0A0K1Q1X1_9BACT</name>
<keyword evidence="4" id="KW-0812">Transmembrane</keyword>
<evidence type="ECO:0000313" key="10">
    <source>
        <dbReference type="Proteomes" id="UP000064967"/>
    </source>
</evidence>
<evidence type="ECO:0000256" key="2">
    <source>
        <dbReference type="ARBA" id="ARBA00008163"/>
    </source>
</evidence>
<evidence type="ECO:0000313" key="9">
    <source>
        <dbReference type="EMBL" id="AKU99369.1"/>
    </source>
</evidence>
<keyword evidence="6" id="KW-0472">Membrane</keyword>
<evidence type="ECO:0000256" key="7">
    <source>
        <dbReference type="ARBA" id="ARBA00023237"/>
    </source>
</evidence>
<dbReference type="Gene3D" id="2.40.160.60">
    <property type="entry name" value="Outer membrane protein transport protein (OMPP1/FadL/TodX)"/>
    <property type="match status" value="1"/>
</dbReference>
<comment type="subcellular location">
    <subcellularLocation>
        <location evidence="1">Cell outer membrane</location>
        <topology evidence="1">Multi-pass membrane protein</topology>
    </subcellularLocation>
</comment>
<dbReference type="GO" id="GO:0015483">
    <property type="term" value="F:long-chain fatty acid transporting porin activity"/>
    <property type="evidence" value="ECO:0007669"/>
    <property type="project" value="TreeGrafter"/>
</dbReference>
<evidence type="ECO:0000256" key="6">
    <source>
        <dbReference type="ARBA" id="ARBA00023136"/>
    </source>
</evidence>
<dbReference type="GO" id="GO:0009279">
    <property type="term" value="C:cell outer membrane"/>
    <property type="evidence" value="ECO:0007669"/>
    <property type="project" value="UniProtKB-SubCell"/>
</dbReference>
<organism evidence="9 10">
    <name type="scientific">Labilithrix luteola</name>
    <dbReference type="NCBI Taxonomy" id="1391654"/>
    <lineage>
        <taxon>Bacteria</taxon>
        <taxon>Pseudomonadati</taxon>
        <taxon>Myxococcota</taxon>
        <taxon>Polyangia</taxon>
        <taxon>Polyangiales</taxon>
        <taxon>Labilitrichaceae</taxon>
        <taxon>Labilithrix</taxon>
    </lineage>
</organism>
<evidence type="ECO:0000256" key="5">
    <source>
        <dbReference type="ARBA" id="ARBA00022729"/>
    </source>
</evidence>
<proteinExistence type="inferred from homology"/>
<reference evidence="9 10" key="1">
    <citation type="submission" date="2015-08" db="EMBL/GenBank/DDBJ databases">
        <authorList>
            <person name="Babu N.S."/>
            <person name="Beckwith C.J."/>
            <person name="Beseler K.G."/>
            <person name="Brison A."/>
            <person name="Carone J.V."/>
            <person name="Caskin T.P."/>
            <person name="Diamond M."/>
            <person name="Durham M.E."/>
            <person name="Foxe J.M."/>
            <person name="Go M."/>
            <person name="Henderson B.A."/>
            <person name="Jones I.B."/>
            <person name="McGettigan J.A."/>
            <person name="Micheletti S.J."/>
            <person name="Nasrallah M.E."/>
            <person name="Ortiz D."/>
            <person name="Piller C.R."/>
            <person name="Privatt S.R."/>
            <person name="Schneider S.L."/>
            <person name="Sharp S."/>
            <person name="Smith T.C."/>
            <person name="Stanton J.D."/>
            <person name="Ullery H.E."/>
            <person name="Wilson R.J."/>
            <person name="Serrano M.G."/>
            <person name="Buck G."/>
            <person name="Lee V."/>
            <person name="Wang Y."/>
            <person name="Carvalho R."/>
            <person name="Voegtly L."/>
            <person name="Shi R."/>
            <person name="Duckworth R."/>
            <person name="Johnson A."/>
            <person name="Loviza R."/>
            <person name="Walstead R."/>
            <person name="Shah Z."/>
            <person name="Kiflezghi M."/>
            <person name="Wade K."/>
            <person name="Ball S.L."/>
            <person name="Bradley K.W."/>
            <person name="Asai D.J."/>
            <person name="Bowman C.A."/>
            <person name="Russell D.A."/>
            <person name="Pope W.H."/>
            <person name="Jacobs-Sera D."/>
            <person name="Hendrix R.W."/>
            <person name="Hatfull G.F."/>
        </authorList>
    </citation>
    <scope>NUCLEOTIDE SEQUENCE [LARGE SCALE GENOMIC DNA]</scope>
    <source>
        <strain evidence="9 10">DSM 27648</strain>
    </source>
</reference>
<sequence length="485" mass="52068">MGLKGLSFLLALASVATSVASLVGSEGTAHAAGLYTSDRGVRPLGRGGAFVAGADDLGAIWYNPAGLADAGSGLLADFSWMNFSAEYTRQTQVVDANGTLRNYSYPKVKGTTPFLPIPTIAGSYNFGSEKQYTLAFGVFAPYSSIASYPLTIDGQPSPQRYSLVSLDGSMLAVVGGYFAWKPTERFRIGFGVQTLVGTFKSKVVFSASPSDRLISSPEDPQYDALSQLSVGPIIAPSGNLGVIGEVTKNIRLGASFQLPFWVNAPATIQVRLPTAAPFDKAYQDGEDARVKFMLPPILRLGAEYRTDLGNENSIRVEGSYVREFWSVHESIDIRSENIRLYDITGFPSPFGVAPISMPRNFQDSNSFRLGAEYSTRALFPSNRTDFRLGLNYETSAIPREWVTALTYDANKLTIGAGGSVHVAPHWRMDAVAALVMLGSTTVDPSEAMVPRVNPVKGNPTQTEAINGGDYSAHALILGVGAQYTF</sequence>
<evidence type="ECO:0000256" key="8">
    <source>
        <dbReference type="SAM" id="SignalP"/>
    </source>
</evidence>
<gene>
    <name evidence="9" type="ORF">AKJ09_06033</name>
</gene>
<feature type="chain" id="PRO_5005466983" evidence="8">
    <location>
        <begin position="32"/>
        <end position="485"/>
    </location>
</feature>
<dbReference type="Proteomes" id="UP000064967">
    <property type="component" value="Chromosome"/>
</dbReference>
<evidence type="ECO:0000256" key="1">
    <source>
        <dbReference type="ARBA" id="ARBA00004571"/>
    </source>
</evidence>
<keyword evidence="7" id="KW-0998">Cell outer membrane</keyword>
<dbReference type="SUPFAM" id="SSF56935">
    <property type="entry name" value="Porins"/>
    <property type="match status" value="1"/>
</dbReference>
<dbReference type="PANTHER" id="PTHR35093">
    <property type="entry name" value="OUTER MEMBRANE PROTEIN NMB0088-RELATED"/>
    <property type="match status" value="1"/>
</dbReference>
<dbReference type="EMBL" id="CP012333">
    <property type="protein sequence ID" value="AKU99369.1"/>
    <property type="molecule type" value="Genomic_DNA"/>
</dbReference>
<evidence type="ECO:0000256" key="3">
    <source>
        <dbReference type="ARBA" id="ARBA00022452"/>
    </source>
</evidence>
<feature type="signal peptide" evidence="8">
    <location>
        <begin position="1"/>
        <end position="31"/>
    </location>
</feature>
<protein>
    <submittedName>
        <fullName evidence="9">Membrane protein involved in aromatic hydrocarbon degradation</fullName>
    </submittedName>
</protein>
<comment type="similarity">
    <text evidence="2">Belongs to the OmpP1/FadL family.</text>
</comment>
<keyword evidence="10" id="KW-1185">Reference proteome</keyword>
<evidence type="ECO:0000256" key="4">
    <source>
        <dbReference type="ARBA" id="ARBA00022692"/>
    </source>
</evidence>
<dbReference type="KEGG" id="llu:AKJ09_06033"/>
<dbReference type="InterPro" id="IPR005017">
    <property type="entry name" value="OMPP1/FadL/TodX"/>
</dbReference>